<feature type="domain" description="ABC transmembrane type-1" evidence="13">
    <location>
        <begin position="128"/>
        <end position="410"/>
    </location>
</feature>
<evidence type="ECO:0000256" key="7">
    <source>
        <dbReference type="ARBA" id="ARBA00022840"/>
    </source>
</evidence>
<evidence type="ECO:0000256" key="3">
    <source>
        <dbReference type="ARBA" id="ARBA00022475"/>
    </source>
</evidence>
<name>A0A367YRL9_9ACTN</name>
<evidence type="ECO:0000256" key="2">
    <source>
        <dbReference type="ARBA" id="ARBA00022448"/>
    </source>
</evidence>
<feature type="compositionally biased region" description="Low complexity" evidence="10">
    <location>
        <begin position="12"/>
        <end position="33"/>
    </location>
</feature>
<dbReference type="InterPro" id="IPR003439">
    <property type="entry name" value="ABC_transporter-like_ATP-bd"/>
</dbReference>
<evidence type="ECO:0000256" key="1">
    <source>
        <dbReference type="ARBA" id="ARBA00004651"/>
    </source>
</evidence>
<reference evidence="14 15" key="1">
    <citation type="submission" date="2018-07" db="EMBL/GenBank/DDBJ databases">
        <title>Desertimonas flava gen. nov. sp. nov.</title>
        <authorList>
            <person name="Liu S."/>
        </authorList>
    </citation>
    <scope>NUCLEOTIDE SEQUENCE [LARGE SCALE GENOMIC DNA]</scope>
    <source>
        <strain evidence="14 15">16Sb5-5</strain>
    </source>
</reference>
<keyword evidence="2" id="KW-0813">Transport</keyword>
<dbReference type="PROSITE" id="PS50929">
    <property type="entry name" value="ABC_TM1F"/>
    <property type="match status" value="1"/>
</dbReference>
<dbReference type="SUPFAM" id="SSF90123">
    <property type="entry name" value="ABC transporter transmembrane region"/>
    <property type="match status" value="1"/>
</dbReference>
<keyword evidence="15" id="KW-1185">Reference proteome</keyword>
<evidence type="ECO:0000313" key="14">
    <source>
        <dbReference type="EMBL" id="RCK68440.1"/>
    </source>
</evidence>
<dbReference type="InterPro" id="IPR039421">
    <property type="entry name" value="Type_1_exporter"/>
</dbReference>
<evidence type="ECO:0000259" key="12">
    <source>
        <dbReference type="PROSITE" id="PS50893"/>
    </source>
</evidence>
<dbReference type="EMBL" id="QOUI01000011">
    <property type="protein sequence ID" value="RCK68440.1"/>
    <property type="molecule type" value="Genomic_DNA"/>
</dbReference>
<feature type="transmembrane region" description="Helical" evidence="11">
    <location>
        <begin position="243"/>
        <end position="261"/>
    </location>
</feature>
<evidence type="ECO:0000313" key="15">
    <source>
        <dbReference type="Proteomes" id="UP000252770"/>
    </source>
</evidence>
<dbReference type="Pfam" id="PF00664">
    <property type="entry name" value="ABC_membrane"/>
    <property type="match status" value="1"/>
</dbReference>
<dbReference type="CDD" id="cd07346">
    <property type="entry name" value="ABC_6TM_exporters"/>
    <property type="match status" value="1"/>
</dbReference>
<keyword evidence="4" id="KW-0997">Cell inner membrane</keyword>
<dbReference type="GO" id="GO:0015421">
    <property type="term" value="F:ABC-type oligopeptide transporter activity"/>
    <property type="evidence" value="ECO:0007669"/>
    <property type="project" value="TreeGrafter"/>
</dbReference>
<dbReference type="InterPro" id="IPR011527">
    <property type="entry name" value="ABC1_TM_dom"/>
</dbReference>
<keyword evidence="9 11" id="KW-0472">Membrane</keyword>
<feature type="transmembrane region" description="Helical" evidence="11">
    <location>
        <begin position="353"/>
        <end position="375"/>
    </location>
</feature>
<dbReference type="InterPro" id="IPR036640">
    <property type="entry name" value="ABC1_TM_sf"/>
</dbReference>
<dbReference type="PROSITE" id="PS50893">
    <property type="entry name" value="ABC_TRANSPORTER_2"/>
    <property type="match status" value="1"/>
</dbReference>
<keyword evidence="6" id="KW-0547">Nucleotide-binding</keyword>
<keyword evidence="7 14" id="KW-0067">ATP-binding</keyword>
<keyword evidence="8 11" id="KW-1133">Transmembrane helix</keyword>
<sequence>MRCCGWRTAGWPAAAATPSCSPSPATAGSSPGGWRPAVSETWLDDSARTWRDDRVVAPRVPAELVPPHRGRVGERLRAWQRRHRLRAGRADAYFHSSRAPERGLPVAPASAVTGFVGELLSHRRARVAWLLTLNIAAAVAGLVVPRLLGSLVDRVAAGQTTLATINALVLAVAVVVVVQAVLTFGARFSSTVLGQDVLASARENVVRTVLSLPLSRVESASSGDLVTRVTRDVSAMSNSVQHALPQAVIAAATTVLTIVALCVNNLLLAVPSLLALVLVSFPVRAYLRRAPRGYITEGGTYSRINTTLTETVEGSRTVEALGLRGQRIAAGDDDVAESAQAERYTMSLRNLMFGWIDLAYNTPLVAVLLLGMVGYGQGWVSLGEITTATLYVQALVEPVDRLIANVDRLQVGIASTTRLLGIRQVPQDRTPGDDRPQGVDLVGRDLRFAYREGHDVLHGVSLTLQPGERLAVVGPSGSGKSTLGRLLAGINGPRTGSVTVGGVELTTLPLDLLRTEVALVTQEHHVFVGTVRDNIVLAREDSPDEVVVRALQAVDAWDWVQRLDAGLDTMLGSGHTSLTPAQAQQVALARLVVADPHTLVLDEATSLIDPHTARDVEGSMAGLLANRAVVAIAHRLHTAHDADRIAVVIDGRVVELGSHDELVARDGEYAALWRAWTS</sequence>
<evidence type="ECO:0000256" key="5">
    <source>
        <dbReference type="ARBA" id="ARBA00022692"/>
    </source>
</evidence>
<evidence type="ECO:0000256" key="8">
    <source>
        <dbReference type="ARBA" id="ARBA00022989"/>
    </source>
</evidence>
<keyword evidence="3" id="KW-1003">Cell membrane</keyword>
<dbReference type="Proteomes" id="UP000252770">
    <property type="component" value="Unassembled WGS sequence"/>
</dbReference>
<evidence type="ECO:0000256" key="10">
    <source>
        <dbReference type="SAM" id="MobiDB-lite"/>
    </source>
</evidence>
<comment type="subcellular location">
    <subcellularLocation>
        <location evidence="1">Cell membrane</location>
        <topology evidence="1">Multi-pass membrane protein</topology>
    </subcellularLocation>
</comment>
<proteinExistence type="predicted"/>
<dbReference type="InterPro" id="IPR003593">
    <property type="entry name" value="AAA+_ATPase"/>
</dbReference>
<evidence type="ECO:0000259" key="13">
    <source>
        <dbReference type="PROSITE" id="PS50929"/>
    </source>
</evidence>
<evidence type="ECO:0000256" key="11">
    <source>
        <dbReference type="SAM" id="Phobius"/>
    </source>
</evidence>
<dbReference type="AlphaFoldDB" id="A0A367YRL9"/>
<comment type="caution">
    <text evidence="14">The sequence shown here is derived from an EMBL/GenBank/DDBJ whole genome shotgun (WGS) entry which is preliminary data.</text>
</comment>
<accession>A0A367YRL9</accession>
<feature type="transmembrane region" description="Helical" evidence="11">
    <location>
        <begin position="127"/>
        <end position="148"/>
    </location>
</feature>
<evidence type="ECO:0000256" key="4">
    <source>
        <dbReference type="ARBA" id="ARBA00022519"/>
    </source>
</evidence>
<feature type="region of interest" description="Disordered" evidence="10">
    <location>
        <begin position="10"/>
        <end position="38"/>
    </location>
</feature>
<evidence type="ECO:0000256" key="9">
    <source>
        <dbReference type="ARBA" id="ARBA00023136"/>
    </source>
</evidence>
<dbReference type="InterPro" id="IPR027417">
    <property type="entry name" value="P-loop_NTPase"/>
</dbReference>
<dbReference type="Gene3D" id="1.20.1560.10">
    <property type="entry name" value="ABC transporter type 1, transmembrane domain"/>
    <property type="match status" value="1"/>
</dbReference>
<feature type="transmembrane region" description="Helical" evidence="11">
    <location>
        <begin position="160"/>
        <end position="182"/>
    </location>
</feature>
<feature type="transmembrane region" description="Helical" evidence="11">
    <location>
        <begin position="267"/>
        <end position="287"/>
    </location>
</feature>
<dbReference type="FunFam" id="3.40.50.300:FF:001001">
    <property type="entry name" value="Multidrug ABC transporter ATP-binding protein"/>
    <property type="match status" value="1"/>
</dbReference>
<feature type="domain" description="ABC transporter" evidence="12">
    <location>
        <begin position="441"/>
        <end position="675"/>
    </location>
</feature>
<dbReference type="PANTHER" id="PTHR43394">
    <property type="entry name" value="ATP-DEPENDENT PERMEASE MDL1, MITOCHONDRIAL"/>
    <property type="match status" value="1"/>
</dbReference>
<dbReference type="PANTHER" id="PTHR43394:SF1">
    <property type="entry name" value="ATP-BINDING CASSETTE SUB-FAMILY B MEMBER 10, MITOCHONDRIAL"/>
    <property type="match status" value="1"/>
</dbReference>
<dbReference type="SMART" id="SM00382">
    <property type="entry name" value="AAA"/>
    <property type="match status" value="1"/>
</dbReference>
<dbReference type="SUPFAM" id="SSF52540">
    <property type="entry name" value="P-loop containing nucleoside triphosphate hydrolases"/>
    <property type="match status" value="1"/>
</dbReference>
<dbReference type="GO" id="GO:0016887">
    <property type="term" value="F:ATP hydrolysis activity"/>
    <property type="evidence" value="ECO:0007669"/>
    <property type="project" value="InterPro"/>
</dbReference>
<gene>
    <name evidence="14" type="ORF">DT076_16115</name>
</gene>
<keyword evidence="5 11" id="KW-0812">Transmembrane</keyword>
<evidence type="ECO:0000256" key="6">
    <source>
        <dbReference type="ARBA" id="ARBA00022741"/>
    </source>
</evidence>
<dbReference type="GO" id="GO:0005886">
    <property type="term" value="C:plasma membrane"/>
    <property type="evidence" value="ECO:0007669"/>
    <property type="project" value="UniProtKB-SubCell"/>
</dbReference>
<organism evidence="14 15">
    <name type="scientific">Desertihabitans brevis</name>
    <dbReference type="NCBI Taxonomy" id="2268447"/>
    <lineage>
        <taxon>Bacteria</taxon>
        <taxon>Bacillati</taxon>
        <taxon>Actinomycetota</taxon>
        <taxon>Actinomycetes</taxon>
        <taxon>Propionibacteriales</taxon>
        <taxon>Propionibacteriaceae</taxon>
        <taxon>Desertihabitans</taxon>
    </lineage>
</organism>
<dbReference type="Pfam" id="PF00005">
    <property type="entry name" value="ABC_tran"/>
    <property type="match status" value="1"/>
</dbReference>
<dbReference type="Gene3D" id="3.40.50.300">
    <property type="entry name" value="P-loop containing nucleotide triphosphate hydrolases"/>
    <property type="match status" value="1"/>
</dbReference>
<dbReference type="GO" id="GO:0005524">
    <property type="term" value="F:ATP binding"/>
    <property type="evidence" value="ECO:0007669"/>
    <property type="project" value="UniProtKB-KW"/>
</dbReference>
<protein>
    <submittedName>
        <fullName evidence="14">ABC transporter ATP-binding protein</fullName>
    </submittedName>
</protein>